<evidence type="ECO:0000313" key="1">
    <source>
        <dbReference type="EMBL" id="CAK1582777.1"/>
    </source>
</evidence>
<dbReference type="Proteomes" id="UP001314205">
    <property type="component" value="Unassembled WGS sequence"/>
</dbReference>
<organism evidence="1 2">
    <name type="scientific">Parnassius mnemosyne</name>
    <name type="common">clouded apollo</name>
    <dbReference type="NCBI Taxonomy" id="213953"/>
    <lineage>
        <taxon>Eukaryota</taxon>
        <taxon>Metazoa</taxon>
        <taxon>Ecdysozoa</taxon>
        <taxon>Arthropoda</taxon>
        <taxon>Hexapoda</taxon>
        <taxon>Insecta</taxon>
        <taxon>Pterygota</taxon>
        <taxon>Neoptera</taxon>
        <taxon>Endopterygota</taxon>
        <taxon>Lepidoptera</taxon>
        <taxon>Glossata</taxon>
        <taxon>Ditrysia</taxon>
        <taxon>Papilionoidea</taxon>
        <taxon>Papilionidae</taxon>
        <taxon>Parnassiinae</taxon>
        <taxon>Parnassini</taxon>
        <taxon>Parnassius</taxon>
        <taxon>Driopa</taxon>
    </lineage>
</organism>
<comment type="caution">
    <text evidence="1">The sequence shown here is derived from an EMBL/GenBank/DDBJ whole genome shotgun (WGS) entry which is preliminary data.</text>
</comment>
<dbReference type="EMBL" id="CAVLGL010000046">
    <property type="protein sequence ID" value="CAK1582777.1"/>
    <property type="molecule type" value="Genomic_DNA"/>
</dbReference>
<evidence type="ECO:0000313" key="2">
    <source>
        <dbReference type="Proteomes" id="UP001314205"/>
    </source>
</evidence>
<reference evidence="1 2" key="1">
    <citation type="submission" date="2023-11" db="EMBL/GenBank/DDBJ databases">
        <authorList>
            <person name="Hedman E."/>
            <person name="Englund M."/>
            <person name="Stromberg M."/>
            <person name="Nyberg Akerstrom W."/>
            <person name="Nylinder S."/>
            <person name="Jareborg N."/>
            <person name="Kallberg Y."/>
            <person name="Kronander E."/>
        </authorList>
    </citation>
    <scope>NUCLEOTIDE SEQUENCE [LARGE SCALE GENOMIC DNA]</scope>
</reference>
<keyword evidence="2" id="KW-1185">Reference proteome</keyword>
<dbReference type="AlphaFoldDB" id="A0AAV1KKW0"/>
<accession>A0AAV1KKW0</accession>
<gene>
    <name evidence="1" type="ORF">PARMNEM_LOCUS4266</name>
</gene>
<sequence>MLPYIDTATFLLGDGCQSLAYNYHFDLKISDERIIIKIVKAKLQPYRTTNGSARPWEGHALTEYQCKIRARSSFNAAVFRMLDRLPPLQKLNL</sequence>
<protein>
    <submittedName>
        <fullName evidence="1">Uncharacterized protein</fullName>
    </submittedName>
</protein>
<name>A0AAV1KKW0_9NEOP</name>
<proteinExistence type="predicted"/>